<feature type="coiled-coil region" evidence="1">
    <location>
        <begin position="10"/>
        <end position="37"/>
    </location>
</feature>
<accession>X1JWG5</accession>
<comment type="caution">
    <text evidence="2">The sequence shown here is derived from an EMBL/GenBank/DDBJ whole genome shotgun (WGS) entry which is preliminary data.</text>
</comment>
<keyword evidence="1" id="KW-0175">Coiled coil</keyword>
<gene>
    <name evidence="2" type="ORF">S03H2_61317</name>
</gene>
<name>X1JWG5_9ZZZZ</name>
<dbReference type="AlphaFoldDB" id="X1JWG5"/>
<feature type="non-terminal residue" evidence="2">
    <location>
        <position position="1"/>
    </location>
</feature>
<dbReference type="EMBL" id="BARU01039575">
    <property type="protein sequence ID" value="GAH82604.1"/>
    <property type="molecule type" value="Genomic_DNA"/>
</dbReference>
<evidence type="ECO:0000313" key="2">
    <source>
        <dbReference type="EMBL" id="GAH82604.1"/>
    </source>
</evidence>
<proteinExistence type="predicted"/>
<protein>
    <submittedName>
        <fullName evidence="2">Uncharacterized protein</fullName>
    </submittedName>
</protein>
<organism evidence="2">
    <name type="scientific">marine sediment metagenome</name>
    <dbReference type="NCBI Taxonomy" id="412755"/>
    <lineage>
        <taxon>unclassified sequences</taxon>
        <taxon>metagenomes</taxon>
        <taxon>ecological metagenomes</taxon>
    </lineage>
</organism>
<evidence type="ECO:0000256" key="1">
    <source>
        <dbReference type="SAM" id="Coils"/>
    </source>
</evidence>
<sequence>DKLDKDQEYFDGILRNIKDYKSKVRELEEEKEFCKERIKGKKPKDLNIIREDIRNAEKLNIEIREVEKYTQIEKYKTEKESESKKLTKDITDLDKSKLKLLKEKEMPIKELTVNEEEVSYKNIPFNQLS</sequence>
<reference evidence="2" key="1">
    <citation type="journal article" date="2014" name="Front. Microbiol.">
        <title>High frequency of phylogenetically diverse reductive dehalogenase-homologous genes in deep subseafloor sedimentary metagenomes.</title>
        <authorList>
            <person name="Kawai M."/>
            <person name="Futagami T."/>
            <person name="Toyoda A."/>
            <person name="Takaki Y."/>
            <person name="Nishi S."/>
            <person name="Hori S."/>
            <person name="Arai W."/>
            <person name="Tsubouchi T."/>
            <person name="Morono Y."/>
            <person name="Uchiyama I."/>
            <person name="Ito T."/>
            <person name="Fujiyama A."/>
            <person name="Inagaki F."/>
            <person name="Takami H."/>
        </authorList>
    </citation>
    <scope>NUCLEOTIDE SEQUENCE</scope>
    <source>
        <strain evidence="2">Expedition CK06-06</strain>
    </source>
</reference>